<dbReference type="InterPro" id="IPR001119">
    <property type="entry name" value="SLH_dom"/>
</dbReference>
<keyword evidence="1" id="KW-0732">Signal</keyword>
<dbReference type="SUPFAM" id="SSF55797">
    <property type="entry name" value="PR-1-like"/>
    <property type="match status" value="1"/>
</dbReference>
<keyword evidence="4" id="KW-1185">Reference proteome</keyword>
<organism evidence="3 4">
    <name type="scientific">Paenibacillus oryzae</name>
    <dbReference type="NCBI Taxonomy" id="1844972"/>
    <lineage>
        <taxon>Bacteria</taxon>
        <taxon>Bacillati</taxon>
        <taxon>Bacillota</taxon>
        <taxon>Bacilli</taxon>
        <taxon>Bacillales</taxon>
        <taxon>Paenibacillaceae</taxon>
        <taxon>Paenibacillus</taxon>
    </lineage>
</organism>
<reference evidence="3 4" key="1">
    <citation type="submission" date="2016-05" db="EMBL/GenBank/DDBJ databases">
        <title>Paenibacillus oryzae. sp. nov., isolated from the rice root.</title>
        <authorList>
            <person name="Zhang J."/>
            <person name="Zhang X."/>
        </authorList>
    </citation>
    <scope>NUCLEOTIDE SEQUENCE [LARGE SCALE GENOMIC DNA]</scope>
    <source>
        <strain evidence="3 4">1DrF-4</strain>
    </source>
</reference>
<dbReference type="InterPro" id="IPR014044">
    <property type="entry name" value="CAP_dom"/>
</dbReference>
<dbReference type="RefSeq" id="WP_068678450.1">
    <property type="nucleotide sequence ID" value="NZ_LYPA01000015.1"/>
</dbReference>
<dbReference type="AlphaFoldDB" id="A0A1A5YVF9"/>
<evidence type="ECO:0000313" key="3">
    <source>
        <dbReference type="EMBL" id="OBR69621.1"/>
    </source>
</evidence>
<accession>A0A1A5YVF9</accession>
<evidence type="ECO:0000313" key="4">
    <source>
        <dbReference type="Proteomes" id="UP000092024"/>
    </source>
</evidence>
<dbReference type="PROSITE" id="PS51272">
    <property type="entry name" value="SLH"/>
    <property type="match status" value="1"/>
</dbReference>
<evidence type="ECO:0000256" key="1">
    <source>
        <dbReference type="SAM" id="SignalP"/>
    </source>
</evidence>
<gene>
    <name evidence="3" type="ORF">A7K91_02590</name>
</gene>
<dbReference type="Pfam" id="PF14504">
    <property type="entry name" value="CAP_assoc_N"/>
    <property type="match status" value="1"/>
</dbReference>
<dbReference type="Proteomes" id="UP000092024">
    <property type="component" value="Unassembled WGS sequence"/>
</dbReference>
<dbReference type="Pfam" id="PF00188">
    <property type="entry name" value="CAP"/>
    <property type="match status" value="1"/>
</dbReference>
<dbReference type="CDD" id="cd05379">
    <property type="entry name" value="CAP_bacterial"/>
    <property type="match status" value="1"/>
</dbReference>
<dbReference type="PANTHER" id="PTHR31157">
    <property type="entry name" value="SCP DOMAIN-CONTAINING PROTEIN"/>
    <property type="match status" value="1"/>
</dbReference>
<comment type="caution">
    <text evidence="3">The sequence shown here is derived from an EMBL/GenBank/DDBJ whole genome shotgun (WGS) entry which is preliminary data.</text>
</comment>
<dbReference type="InterPro" id="IPR035940">
    <property type="entry name" value="CAP_sf"/>
</dbReference>
<feature type="chain" id="PRO_5008340665" description="SLH domain-containing protein" evidence="1">
    <location>
        <begin position="42"/>
        <end position="477"/>
    </location>
</feature>
<dbReference type="STRING" id="1844972.A7K91_02590"/>
<dbReference type="EMBL" id="LYPA01000015">
    <property type="protein sequence ID" value="OBR69621.1"/>
    <property type="molecule type" value="Genomic_DNA"/>
</dbReference>
<dbReference type="Pfam" id="PF00395">
    <property type="entry name" value="SLH"/>
    <property type="match status" value="2"/>
</dbReference>
<feature type="domain" description="SLH" evidence="2">
    <location>
        <begin position="42"/>
        <end position="105"/>
    </location>
</feature>
<sequence>MLKRDDKSNSMPPPHHRKLHVALAACLLATGLAFTPPSAVAEGKISLMDTSGHWALPYIEWAIDQGLAKGYDDGTFKPQNLVTESEFLAMLLRSYQLVSSRDEAGASWSAAYYRYGQDQGWPLSYNNKRGGFKRGDAARLLASALNGKTFSESEAVQWLLDESISQGRTTPTVNGFEPRGNLTRAEALTFLYKVKEHSSSLSRKAIPQTRDSELLGISIGDGAGKPAVLLGQPQRVLDSDYSFSWHVYNADGRFAMFGILDDTVVALFTNTPDAWSDIVKLGQSLDDLKLPSNAGKSRREDTYYEFQRNNRVTTVFLDTQDRDKMIGVFQIDASLVPRNTKALSVKEQAAMETLLFELTNAERASRGLPLLEWDKLAAAASRAHSSDMADRQYFSHTNPDGASPFDRIKAKGITYGSAAENIAAGFGNSLFAHYSLLNSKSGHRDSILDKKLKKLGTGVSFGGPYRIYYTQVFYTPL</sequence>
<protein>
    <recommendedName>
        <fullName evidence="2">SLH domain-containing protein</fullName>
    </recommendedName>
</protein>
<proteinExistence type="predicted"/>
<dbReference type="InterPro" id="IPR029410">
    <property type="entry name" value="CAP_assoc"/>
</dbReference>
<dbReference type="PANTHER" id="PTHR31157:SF1">
    <property type="entry name" value="SCP DOMAIN-CONTAINING PROTEIN"/>
    <property type="match status" value="1"/>
</dbReference>
<feature type="signal peptide" evidence="1">
    <location>
        <begin position="1"/>
        <end position="41"/>
    </location>
</feature>
<evidence type="ECO:0000259" key="2">
    <source>
        <dbReference type="PROSITE" id="PS51272"/>
    </source>
</evidence>
<dbReference type="Gene3D" id="3.40.33.10">
    <property type="entry name" value="CAP"/>
    <property type="match status" value="1"/>
</dbReference>
<name>A0A1A5YVF9_9BACL</name>